<dbReference type="STRING" id="5364.A0A5C3MPM8"/>
<dbReference type="Pfam" id="PF18803">
    <property type="entry name" value="CxC2"/>
    <property type="match status" value="1"/>
</dbReference>
<evidence type="ECO:0000259" key="2">
    <source>
        <dbReference type="Pfam" id="PF18803"/>
    </source>
</evidence>
<dbReference type="InterPro" id="IPR040521">
    <property type="entry name" value="KDZ"/>
</dbReference>
<dbReference type="AlphaFoldDB" id="A0A5C3MPM8"/>
<gene>
    <name evidence="3" type="ORF">OE88DRAFT_1739320</name>
</gene>
<proteinExistence type="predicted"/>
<protein>
    <recommendedName>
        <fullName evidence="2">CxC2-like cysteine cluster KDZ transposase-associated domain-containing protein</fullName>
    </recommendedName>
</protein>
<accession>A0A5C3MPM8</accession>
<feature type="domain" description="CxC2-like cysteine cluster KDZ transposase-associated" evidence="2">
    <location>
        <begin position="200"/>
        <end position="307"/>
    </location>
</feature>
<name>A0A5C3MPM8_9AGAM</name>
<sequence>MLPNTTSKLSTAKCPRRPVQPTSSRFQPTFASHQVTVSADGRRRLESVNHILRDFSEEPGPLSESAQDLPAHEDVEACAYQPEEFSSDPVEFDEDDGAGITVHVEIPEARRYENSAAPLHTWLKYRDTYLDELLRLEGQGGHAGRACPDCQTNTPSFRCKDCSTPELVCKTCLLSHHVRLPFHCVELWDHTDLFFKTVTLKSLGLRFQLGHPPGIACPFRHPGHQDFTVLHTNGIHLVQVDFCGCGLSPPPHYIQLLCMRLWPPTPLEPQTCATFNLLHQFQTLHFHAKFSVLHFYQSLHWLTDGTGLRDLPDGLKSLHLMICEYRHIQLLKRAGRGQSADGATGTAQGELTLQCRACPQPEINLPEDWSKAPADRAWLYRLMINQDCNFRLKNRLRKNQNVDRALGDGWGYFVESRPYHEWVITHTDSEEISTCAGFSALINANSKKTKGDLQCGERYNCVDWIFFWSLCGIAVRSLLLSYDIMCEWSKNLIARMLDLPEDLQIEILRNEDGNYYIVPKFHLEAHGKKCHACYSLNYKHGVGHTDCETPERNWAILNHAAPSTKEMTPGSRQDTLDDLCGFMNWVKTVRLVQNLLKLLTAAIPQVRQHCLAFKAFHDSLKIKRPTAVEEWQVML</sequence>
<dbReference type="InterPro" id="IPR041457">
    <property type="entry name" value="CxC2_KDZ-assoc"/>
</dbReference>
<dbReference type="Proteomes" id="UP000305948">
    <property type="component" value="Unassembled WGS sequence"/>
</dbReference>
<evidence type="ECO:0000256" key="1">
    <source>
        <dbReference type="SAM" id="MobiDB-lite"/>
    </source>
</evidence>
<dbReference type="Pfam" id="PF18758">
    <property type="entry name" value="KDZ"/>
    <property type="match status" value="2"/>
</dbReference>
<evidence type="ECO:0000313" key="4">
    <source>
        <dbReference type="Proteomes" id="UP000305948"/>
    </source>
</evidence>
<keyword evidence="4" id="KW-1185">Reference proteome</keyword>
<dbReference type="OrthoDB" id="3257768at2759"/>
<evidence type="ECO:0000313" key="3">
    <source>
        <dbReference type="EMBL" id="TFK46713.1"/>
    </source>
</evidence>
<organism evidence="3 4">
    <name type="scientific">Heliocybe sulcata</name>
    <dbReference type="NCBI Taxonomy" id="5364"/>
    <lineage>
        <taxon>Eukaryota</taxon>
        <taxon>Fungi</taxon>
        <taxon>Dikarya</taxon>
        <taxon>Basidiomycota</taxon>
        <taxon>Agaricomycotina</taxon>
        <taxon>Agaricomycetes</taxon>
        <taxon>Gloeophyllales</taxon>
        <taxon>Gloeophyllaceae</taxon>
        <taxon>Heliocybe</taxon>
    </lineage>
</organism>
<reference evidence="3 4" key="1">
    <citation type="journal article" date="2019" name="Nat. Ecol. Evol.">
        <title>Megaphylogeny resolves global patterns of mushroom evolution.</title>
        <authorList>
            <person name="Varga T."/>
            <person name="Krizsan K."/>
            <person name="Foldi C."/>
            <person name="Dima B."/>
            <person name="Sanchez-Garcia M."/>
            <person name="Sanchez-Ramirez S."/>
            <person name="Szollosi G.J."/>
            <person name="Szarkandi J.G."/>
            <person name="Papp V."/>
            <person name="Albert L."/>
            <person name="Andreopoulos W."/>
            <person name="Angelini C."/>
            <person name="Antonin V."/>
            <person name="Barry K.W."/>
            <person name="Bougher N.L."/>
            <person name="Buchanan P."/>
            <person name="Buyck B."/>
            <person name="Bense V."/>
            <person name="Catcheside P."/>
            <person name="Chovatia M."/>
            <person name="Cooper J."/>
            <person name="Damon W."/>
            <person name="Desjardin D."/>
            <person name="Finy P."/>
            <person name="Geml J."/>
            <person name="Haridas S."/>
            <person name="Hughes K."/>
            <person name="Justo A."/>
            <person name="Karasinski D."/>
            <person name="Kautmanova I."/>
            <person name="Kiss B."/>
            <person name="Kocsube S."/>
            <person name="Kotiranta H."/>
            <person name="LaButti K.M."/>
            <person name="Lechner B.E."/>
            <person name="Liimatainen K."/>
            <person name="Lipzen A."/>
            <person name="Lukacs Z."/>
            <person name="Mihaltcheva S."/>
            <person name="Morgado L.N."/>
            <person name="Niskanen T."/>
            <person name="Noordeloos M.E."/>
            <person name="Ohm R.A."/>
            <person name="Ortiz-Santana B."/>
            <person name="Ovrebo C."/>
            <person name="Racz N."/>
            <person name="Riley R."/>
            <person name="Savchenko A."/>
            <person name="Shiryaev A."/>
            <person name="Soop K."/>
            <person name="Spirin V."/>
            <person name="Szebenyi C."/>
            <person name="Tomsovsky M."/>
            <person name="Tulloss R.E."/>
            <person name="Uehling J."/>
            <person name="Grigoriev I.V."/>
            <person name="Vagvolgyi C."/>
            <person name="Papp T."/>
            <person name="Martin F.M."/>
            <person name="Miettinen O."/>
            <person name="Hibbett D.S."/>
            <person name="Nagy L.G."/>
        </authorList>
    </citation>
    <scope>NUCLEOTIDE SEQUENCE [LARGE SCALE GENOMIC DNA]</scope>
    <source>
        <strain evidence="3 4">OMC1185</strain>
    </source>
</reference>
<feature type="compositionally biased region" description="Polar residues" evidence="1">
    <location>
        <begin position="1"/>
        <end position="10"/>
    </location>
</feature>
<dbReference type="EMBL" id="ML213528">
    <property type="protein sequence ID" value="TFK46713.1"/>
    <property type="molecule type" value="Genomic_DNA"/>
</dbReference>
<feature type="region of interest" description="Disordered" evidence="1">
    <location>
        <begin position="1"/>
        <end position="28"/>
    </location>
</feature>